<dbReference type="RefSeq" id="WP_204022639.1">
    <property type="nucleotide sequence ID" value="NZ_BOOW01000009.1"/>
</dbReference>
<accession>A0A919V3V2</accession>
<keyword evidence="2" id="KW-1185">Reference proteome</keyword>
<evidence type="ECO:0000313" key="1">
    <source>
        <dbReference type="EMBL" id="GII91320.1"/>
    </source>
</evidence>
<name>A0A919V3V2_9ACTN</name>
<dbReference type="Proteomes" id="UP000606172">
    <property type="component" value="Unassembled WGS sequence"/>
</dbReference>
<comment type="caution">
    <text evidence="1">The sequence shown here is derived from an EMBL/GenBank/DDBJ whole genome shotgun (WGS) entry which is preliminary data.</text>
</comment>
<gene>
    <name evidence="1" type="ORF">Ssi02_15510</name>
</gene>
<dbReference type="AlphaFoldDB" id="A0A919V3V2"/>
<dbReference type="EMBL" id="BOOW01000009">
    <property type="protein sequence ID" value="GII91320.1"/>
    <property type="molecule type" value="Genomic_DNA"/>
</dbReference>
<protein>
    <submittedName>
        <fullName evidence="1">Uncharacterized protein</fullName>
    </submittedName>
</protein>
<proteinExistence type="predicted"/>
<reference evidence="1" key="1">
    <citation type="submission" date="2021-01" db="EMBL/GenBank/DDBJ databases">
        <title>Whole genome shotgun sequence of Sinosporangium siamense NBRC 109515.</title>
        <authorList>
            <person name="Komaki H."/>
            <person name="Tamura T."/>
        </authorList>
    </citation>
    <scope>NUCLEOTIDE SEQUENCE</scope>
    <source>
        <strain evidence="1">NBRC 109515</strain>
    </source>
</reference>
<organism evidence="1 2">
    <name type="scientific">Sinosporangium siamense</name>
    <dbReference type="NCBI Taxonomy" id="1367973"/>
    <lineage>
        <taxon>Bacteria</taxon>
        <taxon>Bacillati</taxon>
        <taxon>Actinomycetota</taxon>
        <taxon>Actinomycetes</taxon>
        <taxon>Streptosporangiales</taxon>
        <taxon>Streptosporangiaceae</taxon>
        <taxon>Sinosporangium</taxon>
    </lineage>
</organism>
<sequence length="111" mass="12138">MAGVGDLIGQSVWDSTGVWVGQIVDVRVVKDRAATFGMQEQFEVLGFFVSAYRAPILLGVTRDPGGRMSWFTQLLVRVLYAGSNYVPMEDVASSGGGEVMLSRPRRALQRV</sequence>
<evidence type="ECO:0000313" key="2">
    <source>
        <dbReference type="Proteomes" id="UP000606172"/>
    </source>
</evidence>